<reference evidence="1" key="2">
    <citation type="journal article" date="2015" name="Fish Shellfish Immunol.">
        <title>Early steps in the European eel (Anguilla anguilla)-Vibrio vulnificus interaction in the gills: Role of the RtxA13 toxin.</title>
        <authorList>
            <person name="Callol A."/>
            <person name="Pajuelo D."/>
            <person name="Ebbesson L."/>
            <person name="Teles M."/>
            <person name="MacKenzie S."/>
            <person name="Amaro C."/>
        </authorList>
    </citation>
    <scope>NUCLEOTIDE SEQUENCE</scope>
</reference>
<organism evidence="1">
    <name type="scientific">Anguilla anguilla</name>
    <name type="common">European freshwater eel</name>
    <name type="synonym">Muraena anguilla</name>
    <dbReference type="NCBI Taxonomy" id="7936"/>
    <lineage>
        <taxon>Eukaryota</taxon>
        <taxon>Metazoa</taxon>
        <taxon>Chordata</taxon>
        <taxon>Craniata</taxon>
        <taxon>Vertebrata</taxon>
        <taxon>Euteleostomi</taxon>
        <taxon>Actinopterygii</taxon>
        <taxon>Neopterygii</taxon>
        <taxon>Teleostei</taxon>
        <taxon>Anguilliformes</taxon>
        <taxon>Anguillidae</taxon>
        <taxon>Anguilla</taxon>
    </lineage>
</organism>
<name>A0A0E9QX45_ANGAN</name>
<accession>A0A0E9QX45</accession>
<dbReference type="AlphaFoldDB" id="A0A0E9QX45"/>
<reference evidence="1" key="1">
    <citation type="submission" date="2014-11" db="EMBL/GenBank/DDBJ databases">
        <authorList>
            <person name="Amaro Gonzalez C."/>
        </authorList>
    </citation>
    <scope>NUCLEOTIDE SEQUENCE</scope>
</reference>
<proteinExistence type="predicted"/>
<dbReference type="EMBL" id="GBXM01087173">
    <property type="protein sequence ID" value="JAH21404.1"/>
    <property type="molecule type" value="Transcribed_RNA"/>
</dbReference>
<protein>
    <submittedName>
        <fullName evidence="1">Uncharacterized protein</fullName>
    </submittedName>
</protein>
<sequence length="78" mass="8859">MFRFIYMKPGSSDVKGSVEGWRRKQLKEHPYYSTPVGSYGIPPNTCYTADDTFLMSHHYRCSPKGPNVANVRAVTLSE</sequence>
<evidence type="ECO:0000313" key="1">
    <source>
        <dbReference type="EMBL" id="JAH21404.1"/>
    </source>
</evidence>